<accession>A0A9N9GI85</accession>
<sequence length="206" mass="25041">ELSMKRSWGFLIARQYNYQFKNFYAVVIQRAYRNYKKRPESLAKQVWEIVRNDGTPDDMKCLRKIPIHEYWGFGSNDFELISERGVQLRLRLINITFILALKLLYQQGYIIVRDSIWEMEWTDMLKWTKNPEYYHIDRKSNLKNFIRIPEYKKYMNKRRVGYIAYDSLTNNFKIHALTQLYNPITVDLSDWDNNSELVRQIFQISP</sequence>
<organism evidence="1 2">
    <name type="scientific">Ambispora gerdemannii</name>
    <dbReference type="NCBI Taxonomy" id="144530"/>
    <lineage>
        <taxon>Eukaryota</taxon>
        <taxon>Fungi</taxon>
        <taxon>Fungi incertae sedis</taxon>
        <taxon>Mucoromycota</taxon>
        <taxon>Glomeromycotina</taxon>
        <taxon>Glomeromycetes</taxon>
        <taxon>Archaeosporales</taxon>
        <taxon>Ambisporaceae</taxon>
        <taxon>Ambispora</taxon>
    </lineage>
</organism>
<dbReference type="EMBL" id="CAJVPL010002354">
    <property type="protein sequence ID" value="CAG8607898.1"/>
    <property type="molecule type" value="Genomic_DNA"/>
</dbReference>
<dbReference type="OrthoDB" id="2349168at2759"/>
<evidence type="ECO:0000313" key="2">
    <source>
        <dbReference type="Proteomes" id="UP000789831"/>
    </source>
</evidence>
<gene>
    <name evidence="1" type="ORF">AGERDE_LOCUS9438</name>
</gene>
<reference evidence="1" key="1">
    <citation type="submission" date="2021-06" db="EMBL/GenBank/DDBJ databases">
        <authorList>
            <person name="Kallberg Y."/>
            <person name="Tangrot J."/>
            <person name="Rosling A."/>
        </authorList>
    </citation>
    <scope>NUCLEOTIDE SEQUENCE</scope>
    <source>
        <strain evidence="1">MT106</strain>
    </source>
</reference>
<keyword evidence="2" id="KW-1185">Reference proteome</keyword>
<dbReference type="AlphaFoldDB" id="A0A9N9GI85"/>
<protein>
    <submittedName>
        <fullName evidence="1">5862_t:CDS:1</fullName>
    </submittedName>
</protein>
<comment type="caution">
    <text evidence="1">The sequence shown here is derived from an EMBL/GenBank/DDBJ whole genome shotgun (WGS) entry which is preliminary data.</text>
</comment>
<evidence type="ECO:0000313" key="1">
    <source>
        <dbReference type="EMBL" id="CAG8607898.1"/>
    </source>
</evidence>
<proteinExistence type="predicted"/>
<dbReference type="Proteomes" id="UP000789831">
    <property type="component" value="Unassembled WGS sequence"/>
</dbReference>
<name>A0A9N9GI85_9GLOM</name>
<feature type="non-terminal residue" evidence="1">
    <location>
        <position position="1"/>
    </location>
</feature>